<evidence type="ECO:0000313" key="2">
    <source>
        <dbReference type="Proteomes" id="UP000828941"/>
    </source>
</evidence>
<proteinExistence type="predicted"/>
<dbReference type="Proteomes" id="UP000828941">
    <property type="component" value="Chromosome 9"/>
</dbReference>
<accession>A0ACB9MGH7</accession>
<name>A0ACB9MGH7_BAUVA</name>
<keyword evidence="2" id="KW-1185">Reference proteome</keyword>
<comment type="caution">
    <text evidence="1">The sequence shown here is derived from an EMBL/GenBank/DDBJ whole genome shotgun (WGS) entry which is preliminary data.</text>
</comment>
<gene>
    <name evidence="1" type="ORF">L6164_022898</name>
</gene>
<dbReference type="EMBL" id="CM039434">
    <property type="protein sequence ID" value="KAI4323278.1"/>
    <property type="molecule type" value="Genomic_DNA"/>
</dbReference>
<evidence type="ECO:0000313" key="1">
    <source>
        <dbReference type="EMBL" id="KAI4323278.1"/>
    </source>
</evidence>
<protein>
    <submittedName>
        <fullName evidence="1">Uncharacterized protein</fullName>
    </submittedName>
</protein>
<organism evidence="1 2">
    <name type="scientific">Bauhinia variegata</name>
    <name type="common">Purple orchid tree</name>
    <name type="synonym">Phanera variegata</name>
    <dbReference type="NCBI Taxonomy" id="167791"/>
    <lineage>
        <taxon>Eukaryota</taxon>
        <taxon>Viridiplantae</taxon>
        <taxon>Streptophyta</taxon>
        <taxon>Embryophyta</taxon>
        <taxon>Tracheophyta</taxon>
        <taxon>Spermatophyta</taxon>
        <taxon>Magnoliopsida</taxon>
        <taxon>eudicotyledons</taxon>
        <taxon>Gunneridae</taxon>
        <taxon>Pentapetalae</taxon>
        <taxon>rosids</taxon>
        <taxon>fabids</taxon>
        <taxon>Fabales</taxon>
        <taxon>Fabaceae</taxon>
        <taxon>Cercidoideae</taxon>
        <taxon>Cercideae</taxon>
        <taxon>Bauhiniinae</taxon>
        <taxon>Bauhinia</taxon>
    </lineage>
</organism>
<sequence length="113" mass="13101">MLVRTAYPVNVRQCRRHAPKRVPHAHQGRKVTFLGEMRVPNLTWHPEFRPEYLVTNNKPRMLTCQCPNLGSYAKVAMCLEIILPTIDLNYFANHRPELCGRSTYVLGSGQVYY</sequence>
<reference evidence="1 2" key="1">
    <citation type="journal article" date="2022" name="DNA Res.">
        <title>Chromosomal-level genome assembly of the orchid tree Bauhinia variegata (Leguminosae; Cercidoideae) supports the allotetraploid origin hypothesis of Bauhinia.</title>
        <authorList>
            <person name="Zhong Y."/>
            <person name="Chen Y."/>
            <person name="Zheng D."/>
            <person name="Pang J."/>
            <person name="Liu Y."/>
            <person name="Luo S."/>
            <person name="Meng S."/>
            <person name="Qian L."/>
            <person name="Wei D."/>
            <person name="Dai S."/>
            <person name="Zhou R."/>
        </authorList>
    </citation>
    <scope>NUCLEOTIDE SEQUENCE [LARGE SCALE GENOMIC DNA]</scope>
    <source>
        <strain evidence="1">BV-YZ2020</strain>
    </source>
</reference>